<comment type="cofactor">
    <cofactor evidence="1">
        <name>Zn(2+)</name>
        <dbReference type="ChEBI" id="CHEBI:29105"/>
    </cofactor>
</comment>
<gene>
    <name evidence="16" type="ORF">A0J61_11348</name>
</gene>
<evidence type="ECO:0000256" key="4">
    <source>
        <dbReference type="ARBA" id="ARBA00010918"/>
    </source>
</evidence>
<dbReference type="STRING" id="101091.A0A1C7MUT7"/>
<feature type="domain" description="Peptidase M28" evidence="15">
    <location>
        <begin position="143"/>
        <end position="259"/>
    </location>
</feature>
<dbReference type="AlphaFoldDB" id="A0A1C7MUT7"/>
<dbReference type="Pfam" id="PF04389">
    <property type="entry name" value="Peptidase_M28"/>
    <property type="match status" value="1"/>
</dbReference>
<keyword evidence="9 13" id="KW-0862">Zinc</keyword>
<comment type="caution">
    <text evidence="16">The sequence shown here is derived from an EMBL/GenBank/DDBJ whole genome shotgun (WGS) entry which is preliminary data.</text>
</comment>
<dbReference type="InParanoid" id="A0A1C7MUT7"/>
<dbReference type="InterPro" id="IPR007484">
    <property type="entry name" value="Peptidase_M28"/>
</dbReference>
<keyword evidence="17" id="KW-1185">Reference proteome</keyword>
<evidence type="ECO:0000256" key="5">
    <source>
        <dbReference type="ARBA" id="ARBA00022554"/>
    </source>
</evidence>
<dbReference type="Proteomes" id="UP000093000">
    <property type="component" value="Unassembled WGS sequence"/>
</dbReference>
<evidence type="ECO:0000256" key="10">
    <source>
        <dbReference type="ARBA" id="ARBA00022989"/>
    </source>
</evidence>
<evidence type="ECO:0000256" key="9">
    <source>
        <dbReference type="ARBA" id="ARBA00022833"/>
    </source>
</evidence>
<keyword evidence="7 14" id="KW-0812">Transmembrane</keyword>
<evidence type="ECO:0000256" key="13">
    <source>
        <dbReference type="RuleBase" id="RU361240"/>
    </source>
</evidence>
<comment type="similarity">
    <text evidence="4 13">Belongs to the peptidase M28 family.</text>
</comment>
<dbReference type="OrthoDB" id="76293at2759"/>
<dbReference type="EMBL" id="LUGH01001934">
    <property type="protein sequence ID" value="OBZ80603.1"/>
    <property type="molecule type" value="Genomic_DNA"/>
</dbReference>
<name>A0A1C7MUT7_9FUNG</name>
<evidence type="ECO:0000313" key="16">
    <source>
        <dbReference type="EMBL" id="OBZ80603.1"/>
    </source>
</evidence>
<evidence type="ECO:0000256" key="12">
    <source>
        <dbReference type="ARBA" id="ARBA00023180"/>
    </source>
</evidence>
<proteinExistence type="inferred from homology"/>
<evidence type="ECO:0000256" key="8">
    <source>
        <dbReference type="ARBA" id="ARBA00022801"/>
    </source>
</evidence>
<comment type="subcellular location">
    <subcellularLocation>
        <location evidence="3">Vacuole membrane</location>
        <topology evidence="3">Multi-pass membrane protein</topology>
    </subcellularLocation>
</comment>
<feature type="transmembrane region" description="Helical" evidence="14">
    <location>
        <begin position="27"/>
        <end position="46"/>
    </location>
</feature>
<dbReference type="GO" id="GO:0006508">
    <property type="term" value="P:proteolysis"/>
    <property type="evidence" value="ECO:0007669"/>
    <property type="project" value="UniProtKB-KW"/>
</dbReference>
<dbReference type="GO" id="GO:0005774">
    <property type="term" value="C:vacuolar membrane"/>
    <property type="evidence" value="ECO:0007669"/>
    <property type="project" value="UniProtKB-SubCell"/>
</dbReference>
<sequence length="268" mass="29992">METSNETTPLLSRSHEPVRHQKNTSKLIYGYVFGVLLIFVTLIYSIRSTLPTPLSDIEADKVNGFPGVHCYNEYLSHFNMPHSANQKGNIQIKDWIVKLAHELKVEATSHGIEMEIIEQDPTDLVTKRNKFSTEEYWLVESRNVIIRLVGTSNVKNESFLVNAHYDSVSTSHGVTDNGMGTAVALELLRYFVQHPPKNTVIFLFNNFEEGGLIGADAFALHPWFSTIKLFVNLEGTGAGGRALLFRSNIMSAVESLASNAYYLHGSML</sequence>
<keyword evidence="6 13" id="KW-0645">Protease</keyword>
<keyword evidence="11" id="KW-0482">Metalloprotease</keyword>
<evidence type="ECO:0000256" key="1">
    <source>
        <dbReference type="ARBA" id="ARBA00001947"/>
    </source>
</evidence>
<evidence type="ECO:0000256" key="3">
    <source>
        <dbReference type="ARBA" id="ARBA00004128"/>
    </source>
</evidence>
<evidence type="ECO:0000256" key="2">
    <source>
        <dbReference type="ARBA" id="ARBA00003273"/>
    </source>
</evidence>
<accession>A0A1C7MUT7</accession>
<evidence type="ECO:0000256" key="14">
    <source>
        <dbReference type="SAM" id="Phobius"/>
    </source>
</evidence>
<dbReference type="Gene3D" id="3.40.630.10">
    <property type="entry name" value="Zn peptidases"/>
    <property type="match status" value="1"/>
</dbReference>
<dbReference type="GO" id="GO:0008235">
    <property type="term" value="F:metalloexopeptidase activity"/>
    <property type="evidence" value="ECO:0007669"/>
    <property type="project" value="InterPro"/>
</dbReference>
<reference evidence="16 17" key="1">
    <citation type="submission" date="2016-03" db="EMBL/GenBank/DDBJ databases">
        <title>Choanephora cucurbitarum.</title>
        <authorList>
            <person name="Min B."/>
            <person name="Park H."/>
            <person name="Park J.-H."/>
            <person name="Shin H.-D."/>
            <person name="Choi I.-G."/>
        </authorList>
    </citation>
    <scope>NUCLEOTIDE SEQUENCE [LARGE SCALE GENOMIC DNA]</scope>
    <source>
        <strain evidence="16 17">KUS-F28377</strain>
    </source>
</reference>
<protein>
    <recommendedName>
        <fullName evidence="13">Peptide hydrolase</fullName>
        <ecNumber evidence="13">3.4.-.-</ecNumber>
    </recommendedName>
</protein>
<comment type="function">
    <text evidence="2">May be involved in vacuolar sorting and osmoregulation.</text>
</comment>
<dbReference type="EC" id="3.4.-.-" evidence="13"/>
<dbReference type="InterPro" id="IPR045175">
    <property type="entry name" value="M28_fam"/>
</dbReference>
<keyword evidence="5" id="KW-0926">Vacuole</keyword>
<keyword evidence="14" id="KW-0472">Membrane</keyword>
<evidence type="ECO:0000256" key="6">
    <source>
        <dbReference type="ARBA" id="ARBA00022670"/>
    </source>
</evidence>
<keyword evidence="13" id="KW-0479">Metal-binding</keyword>
<keyword evidence="10 14" id="KW-1133">Transmembrane helix</keyword>
<keyword evidence="8 13" id="KW-0378">Hydrolase</keyword>
<dbReference type="PANTHER" id="PTHR12147">
    <property type="entry name" value="METALLOPEPTIDASE M28 FAMILY MEMBER"/>
    <property type="match status" value="1"/>
</dbReference>
<organism evidence="16 17">
    <name type="scientific">Choanephora cucurbitarum</name>
    <dbReference type="NCBI Taxonomy" id="101091"/>
    <lineage>
        <taxon>Eukaryota</taxon>
        <taxon>Fungi</taxon>
        <taxon>Fungi incertae sedis</taxon>
        <taxon>Mucoromycota</taxon>
        <taxon>Mucoromycotina</taxon>
        <taxon>Mucoromycetes</taxon>
        <taxon>Mucorales</taxon>
        <taxon>Mucorineae</taxon>
        <taxon>Choanephoraceae</taxon>
        <taxon>Choanephoroideae</taxon>
        <taxon>Choanephora</taxon>
    </lineage>
</organism>
<evidence type="ECO:0000259" key="15">
    <source>
        <dbReference type="Pfam" id="PF04389"/>
    </source>
</evidence>
<evidence type="ECO:0000313" key="17">
    <source>
        <dbReference type="Proteomes" id="UP000093000"/>
    </source>
</evidence>
<feature type="non-terminal residue" evidence="16">
    <location>
        <position position="268"/>
    </location>
</feature>
<dbReference type="SUPFAM" id="SSF53187">
    <property type="entry name" value="Zn-dependent exopeptidases"/>
    <property type="match status" value="1"/>
</dbReference>
<dbReference type="GO" id="GO:0046872">
    <property type="term" value="F:metal ion binding"/>
    <property type="evidence" value="ECO:0007669"/>
    <property type="project" value="UniProtKB-KW"/>
</dbReference>
<evidence type="ECO:0000256" key="7">
    <source>
        <dbReference type="ARBA" id="ARBA00022692"/>
    </source>
</evidence>
<evidence type="ECO:0000256" key="11">
    <source>
        <dbReference type="ARBA" id="ARBA00023049"/>
    </source>
</evidence>
<keyword evidence="12" id="KW-0325">Glycoprotein</keyword>
<dbReference type="PANTHER" id="PTHR12147:SF58">
    <property type="entry name" value="VACUOLAR MEMBRANE PROTEASE"/>
    <property type="match status" value="1"/>
</dbReference>